<reference evidence="1 2" key="1">
    <citation type="submission" date="2018-06" db="EMBL/GenBank/DDBJ databases">
        <authorList>
            <consortium name="Pathogen Informatics"/>
            <person name="Doyle S."/>
        </authorList>
    </citation>
    <scope>NUCLEOTIDE SEQUENCE [LARGE SCALE GENOMIC DNA]</scope>
    <source>
        <strain evidence="2">NCTC 10815</strain>
    </source>
</reference>
<name>A0A378MCT3_LISGR</name>
<dbReference type="RefSeq" id="WP_256595382.1">
    <property type="nucleotide sequence ID" value="NZ_UGPG01000001.1"/>
</dbReference>
<gene>
    <name evidence="1" type="ORF">NCTC10815_01509</name>
</gene>
<dbReference type="AlphaFoldDB" id="A0A378MCT3"/>
<proteinExistence type="predicted"/>
<accession>A0A378MCT3</accession>
<evidence type="ECO:0000313" key="2">
    <source>
        <dbReference type="Proteomes" id="UP000254879"/>
    </source>
</evidence>
<organism evidence="1 2">
    <name type="scientific">Listeria grayi</name>
    <name type="common">Listeria murrayi</name>
    <dbReference type="NCBI Taxonomy" id="1641"/>
    <lineage>
        <taxon>Bacteria</taxon>
        <taxon>Bacillati</taxon>
        <taxon>Bacillota</taxon>
        <taxon>Bacilli</taxon>
        <taxon>Bacillales</taxon>
        <taxon>Listeriaceae</taxon>
        <taxon>Listeria</taxon>
    </lineage>
</organism>
<dbReference type="EMBL" id="UGPG01000001">
    <property type="protein sequence ID" value="STY44189.1"/>
    <property type="molecule type" value="Genomic_DNA"/>
</dbReference>
<evidence type="ECO:0000313" key="1">
    <source>
        <dbReference type="EMBL" id="STY44189.1"/>
    </source>
</evidence>
<dbReference type="Proteomes" id="UP000254879">
    <property type="component" value="Unassembled WGS sequence"/>
</dbReference>
<sequence>MIYSVSQPKIIVGSSENWKAVYKPRKGDGADSIAYPWSGKIKWRHIFSQPNLQSVDLLIEDKYVNMLDKDSSKKVVGILMVES</sequence>
<protein>
    <submittedName>
        <fullName evidence="1">Uncharacterized protein</fullName>
    </submittedName>
</protein>